<dbReference type="AlphaFoldDB" id="F5IVP9"/>
<evidence type="ECO:0000313" key="1">
    <source>
        <dbReference type="EMBL" id="EGK02699.1"/>
    </source>
</evidence>
<dbReference type="EMBL" id="ADLV01000015">
    <property type="protein sequence ID" value="EGK02699.1"/>
    <property type="molecule type" value="Genomic_DNA"/>
</dbReference>
<name>F5IVP9_9BACT</name>
<reference evidence="1 2" key="1">
    <citation type="submission" date="2011-04" db="EMBL/GenBank/DDBJ databases">
        <title>The Genome Sequence of Dysgonomonas gadei ATCC BAA-286.</title>
        <authorList>
            <consortium name="The Broad Institute Genome Sequencing Platform"/>
            <person name="Earl A."/>
            <person name="Ward D."/>
            <person name="Feldgarden M."/>
            <person name="Gevers D."/>
            <person name="Pudlo N."/>
            <person name="Martens E."/>
            <person name="Allen-Vercoe E."/>
            <person name="Young S.K."/>
            <person name="Zeng Q."/>
            <person name="Gargeya S."/>
            <person name="Fitzgerald M."/>
            <person name="Haas B."/>
            <person name="Abouelleil A."/>
            <person name="Alvarado L."/>
            <person name="Arachchi H.M."/>
            <person name="Berlin A."/>
            <person name="Brown A."/>
            <person name="Chapman S.B."/>
            <person name="Chen Z."/>
            <person name="Dunbar C."/>
            <person name="Freedman E."/>
            <person name="Gearin G."/>
            <person name="Gellesch M."/>
            <person name="Goldberg J."/>
            <person name="Griggs A."/>
            <person name="Gujja S."/>
            <person name="Heiman D."/>
            <person name="Howarth C."/>
            <person name="Larson L."/>
            <person name="Lui A."/>
            <person name="MacDonald P.J.P."/>
            <person name="Mehta T."/>
            <person name="Montmayeur A."/>
            <person name="Murphy C."/>
            <person name="Neiman D."/>
            <person name="Pearson M."/>
            <person name="Priest M."/>
            <person name="Roberts A."/>
            <person name="Saif S."/>
            <person name="Shea T."/>
            <person name="Shenoy N."/>
            <person name="Sisk P."/>
            <person name="Stolte C."/>
            <person name="Sykes S."/>
            <person name="Yandava C."/>
            <person name="Wortman J."/>
            <person name="Nusbaum C."/>
            <person name="Birren B."/>
        </authorList>
    </citation>
    <scope>NUCLEOTIDE SEQUENCE [LARGE SCALE GENOMIC DNA]</scope>
    <source>
        <strain evidence="1 2">ATCC BAA-286</strain>
    </source>
</reference>
<accession>F5IVP9</accession>
<organism evidence="1 2">
    <name type="scientific">Dysgonomonas gadei ATCC BAA-286</name>
    <dbReference type="NCBI Taxonomy" id="742766"/>
    <lineage>
        <taxon>Bacteria</taxon>
        <taxon>Pseudomonadati</taxon>
        <taxon>Bacteroidota</taxon>
        <taxon>Bacteroidia</taxon>
        <taxon>Bacteroidales</taxon>
        <taxon>Dysgonomonadaceae</taxon>
        <taxon>Dysgonomonas</taxon>
    </lineage>
</organism>
<sequence length="37" mass="4391">MAFVGAKYLSPAMIDERKTFRFYNYPKGNKSNTYFSF</sequence>
<proteinExistence type="predicted"/>
<dbReference type="HOGENOM" id="CLU_3342974_0_0_10"/>
<keyword evidence="2" id="KW-1185">Reference proteome</keyword>
<protein>
    <submittedName>
        <fullName evidence="1">Uncharacterized protein</fullName>
    </submittedName>
</protein>
<gene>
    <name evidence="1" type="ORF">HMPREF9455_00949</name>
</gene>
<evidence type="ECO:0000313" key="2">
    <source>
        <dbReference type="Proteomes" id="UP000004913"/>
    </source>
</evidence>
<dbReference type="Proteomes" id="UP000004913">
    <property type="component" value="Unassembled WGS sequence"/>
</dbReference>
<comment type="caution">
    <text evidence="1">The sequence shown here is derived from an EMBL/GenBank/DDBJ whole genome shotgun (WGS) entry which is preliminary data.</text>
</comment>